<keyword evidence="5" id="KW-0406">Ion transport</keyword>
<dbReference type="PRINTS" id="PR01498">
    <property type="entry name" value="SHAWCHANNEL"/>
</dbReference>
<dbReference type="OrthoDB" id="10025005at2759"/>
<dbReference type="PANTHER" id="PTHR11537">
    <property type="entry name" value="VOLTAGE-GATED POTASSIUM CHANNEL"/>
    <property type="match status" value="1"/>
</dbReference>
<evidence type="ECO:0000256" key="3">
    <source>
        <dbReference type="ARBA" id="ARBA00022692"/>
    </source>
</evidence>
<keyword evidence="6" id="KW-0472">Membrane</keyword>
<dbReference type="SUPFAM" id="SSF54695">
    <property type="entry name" value="POZ domain"/>
    <property type="match status" value="2"/>
</dbReference>
<dbReference type="GO" id="GO:0051260">
    <property type="term" value="P:protein homooligomerization"/>
    <property type="evidence" value="ECO:0007669"/>
    <property type="project" value="InterPro"/>
</dbReference>
<reference evidence="11" key="1">
    <citation type="submission" date="2016-06" db="UniProtKB">
        <authorList>
            <consortium name="WormBaseParasite"/>
        </authorList>
    </citation>
    <scope>IDENTIFICATION</scope>
</reference>
<evidence type="ECO:0000313" key="11">
    <source>
        <dbReference type="WBParaSite" id="ECPE_0000649201-mRNA-1"/>
    </source>
</evidence>
<reference evidence="9 10" key="2">
    <citation type="submission" date="2018-11" db="EMBL/GenBank/DDBJ databases">
        <authorList>
            <consortium name="Pathogen Informatics"/>
        </authorList>
    </citation>
    <scope>NUCLEOTIDE SEQUENCE [LARGE SCALE GENOMIC DNA]</scope>
    <source>
        <strain evidence="9 10">Egypt</strain>
    </source>
</reference>
<dbReference type="PRINTS" id="PR00169">
    <property type="entry name" value="KCHANNEL"/>
</dbReference>
<dbReference type="InterPro" id="IPR003131">
    <property type="entry name" value="T1-type_BTB"/>
</dbReference>
<dbReference type="GO" id="GO:0005249">
    <property type="term" value="F:voltage-gated potassium channel activity"/>
    <property type="evidence" value="ECO:0007669"/>
    <property type="project" value="InterPro"/>
</dbReference>
<sequence>MVGSAPSVGKPGDMICLCIGGRLFVTRRATLYRLPDSRLYLIATQGSSCETVTDNYSNLSFQDGYLKPPASGSALSPNPTTPSSLMRLHSAQHSENTVVGGASVLPSNVASMLAGNMNLKSASSLCRNRGSIAPSITPQPQATPAPTDLNSSLNLSVPGTPGFGGQLPFNPSFLQPPAQPPPIVYFYDRDPEIFRFVLDYYRTGELHLPSSICGPFVRKELIFWGIDEALIGPCCMPAYMRYDEEKRTKNTLFRDCFEDIDSMQNLVKFSRGWKKWRYQMWLFMDHPSSSLPAKVSLFDSLSG</sequence>
<keyword evidence="7" id="KW-0407">Ion channel</keyword>
<evidence type="ECO:0000256" key="7">
    <source>
        <dbReference type="ARBA" id="ARBA00023303"/>
    </source>
</evidence>
<evidence type="ECO:0000313" key="9">
    <source>
        <dbReference type="EMBL" id="VDP78470.1"/>
    </source>
</evidence>
<evidence type="ECO:0000256" key="5">
    <source>
        <dbReference type="ARBA" id="ARBA00023065"/>
    </source>
</evidence>
<organism evidence="11">
    <name type="scientific">Echinostoma caproni</name>
    <dbReference type="NCBI Taxonomy" id="27848"/>
    <lineage>
        <taxon>Eukaryota</taxon>
        <taxon>Metazoa</taxon>
        <taxon>Spiralia</taxon>
        <taxon>Lophotrochozoa</taxon>
        <taxon>Platyhelminthes</taxon>
        <taxon>Trematoda</taxon>
        <taxon>Digenea</taxon>
        <taxon>Plagiorchiida</taxon>
        <taxon>Echinostomata</taxon>
        <taxon>Echinostomatoidea</taxon>
        <taxon>Echinostomatidae</taxon>
        <taxon>Echinostoma</taxon>
    </lineage>
</organism>
<gene>
    <name evidence="9" type="ORF">ECPE_LOCUS6479</name>
</gene>
<proteinExistence type="predicted"/>
<dbReference type="InterPro" id="IPR028325">
    <property type="entry name" value="VG_K_chnl"/>
</dbReference>
<dbReference type="Proteomes" id="UP000272942">
    <property type="component" value="Unassembled WGS sequence"/>
</dbReference>
<dbReference type="GO" id="GO:0001508">
    <property type="term" value="P:action potential"/>
    <property type="evidence" value="ECO:0007669"/>
    <property type="project" value="TreeGrafter"/>
</dbReference>
<dbReference type="WBParaSite" id="ECPE_0000649201-mRNA-1">
    <property type="protein sequence ID" value="ECPE_0000649201-mRNA-1"/>
    <property type="gene ID" value="ECPE_0000649201"/>
</dbReference>
<keyword evidence="4" id="KW-1133">Transmembrane helix</keyword>
<dbReference type="Pfam" id="PF02214">
    <property type="entry name" value="BTB_2"/>
    <property type="match status" value="1"/>
</dbReference>
<dbReference type="AlphaFoldDB" id="A0A183AHP4"/>
<keyword evidence="2" id="KW-0813">Transport</keyword>
<keyword evidence="3" id="KW-0812">Transmembrane</keyword>
<evidence type="ECO:0000256" key="1">
    <source>
        <dbReference type="ARBA" id="ARBA00004141"/>
    </source>
</evidence>
<name>A0A183AHP4_9TREM</name>
<evidence type="ECO:0000259" key="8">
    <source>
        <dbReference type="Pfam" id="PF02214"/>
    </source>
</evidence>
<evidence type="ECO:0000256" key="2">
    <source>
        <dbReference type="ARBA" id="ARBA00022448"/>
    </source>
</evidence>
<dbReference type="Gene3D" id="3.30.710.10">
    <property type="entry name" value="Potassium Channel Kv1.1, Chain A"/>
    <property type="match status" value="2"/>
</dbReference>
<dbReference type="InterPro" id="IPR011333">
    <property type="entry name" value="SKP1/BTB/POZ_sf"/>
</dbReference>
<evidence type="ECO:0000256" key="6">
    <source>
        <dbReference type="ARBA" id="ARBA00023136"/>
    </source>
</evidence>
<accession>A0A183AHP4</accession>
<dbReference type="GO" id="GO:0008076">
    <property type="term" value="C:voltage-gated potassium channel complex"/>
    <property type="evidence" value="ECO:0007669"/>
    <property type="project" value="InterPro"/>
</dbReference>
<evidence type="ECO:0000313" key="10">
    <source>
        <dbReference type="Proteomes" id="UP000272942"/>
    </source>
</evidence>
<feature type="domain" description="Potassium channel tetramerisation-type BTB" evidence="8">
    <location>
        <begin position="184"/>
        <end position="234"/>
    </location>
</feature>
<keyword evidence="10" id="KW-1185">Reference proteome</keyword>
<comment type="subcellular location">
    <subcellularLocation>
        <location evidence="1">Membrane</location>
        <topology evidence="1">Multi-pass membrane protein</topology>
    </subcellularLocation>
</comment>
<evidence type="ECO:0000256" key="4">
    <source>
        <dbReference type="ARBA" id="ARBA00022989"/>
    </source>
</evidence>
<dbReference type="InterPro" id="IPR003974">
    <property type="entry name" value="K_chnl_volt-dep_Kv3"/>
</dbReference>
<protein>
    <submittedName>
        <fullName evidence="11">BTB_2 domain-containing protein</fullName>
    </submittedName>
</protein>
<dbReference type="PANTHER" id="PTHR11537:SF254">
    <property type="entry name" value="POTASSIUM VOLTAGE-GATED CHANNEL PROTEIN SHAB"/>
    <property type="match status" value="1"/>
</dbReference>
<dbReference type="EMBL" id="UZAN01043480">
    <property type="protein sequence ID" value="VDP78470.1"/>
    <property type="molecule type" value="Genomic_DNA"/>
</dbReference>